<feature type="domain" description="LPS-assembly protein LptD central" evidence="1">
    <location>
        <begin position="240"/>
        <end position="400"/>
    </location>
</feature>
<name>A0A382LAN9_9ZZZZ</name>
<organism evidence="2">
    <name type="scientific">marine metagenome</name>
    <dbReference type="NCBI Taxonomy" id="408172"/>
    <lineage>
        <taxon>unclassified sequences</taxon>
        <taxon>metagenomes</taxon>
        <taxon>ecological metagenomes</taxon>
    </lineage>
</organism>
<gene>
    <name evidence="2" type="ORF">METZ01_LOCUS285066</name>
</gene>
<dbReference type="Pfam" id="PF19838">
    <property type="entry name" value="LptD_2"/>
    <property type="match status" value="1"/>
</dbReference>
<dbReference type="EMBL" id="UINC01085042">
    <property type="protein sequence ID" value="SVC32212.1"/>
    <property type="molecule type" value="Genomic_DNA"/>
</dbReference>
<evidence type="ECO:0000313" key="2">
    <source>
        <dbReference type="EMBL" id="SVC32212.1"/>
    </source>
</evidence>
<sequence length="406" mass="46903">YNNLNLKISSNGPYLFFRDEMTSKEMEAHFDGEYISRFKLINMAVTSYHVVDDSLLAGNNVVSGDTILIDFQEGNINRIRVLGGALGEFNPEGNNTQIDTTVLYGGEYIDYHIDEQLTFLSTSAYMEYQDTRLSAGKIISNWETNIMDAFLVNDEYPTIQTKGEAPMRGNNMVFDLVAKHGRIFKGRTSFDNGIYHGKEVFRDDPNVFHVNQSKYTSCDLDNPHFYLGSRKMKLLPKDQVVAKPLWLHIYDIPIIGLPIAVFPNKGGSRHSGWIMPSFDSYKSIGTGFRNFGYYWAPNEYMDEKILVNFFDEEGIHISSYFKYKKSNGPKWYNFQYYGNLAGTFKRRLNDSDEIINLSNDQNVREDQRLTWNHNQQLDPTQRLAIKYEFVSNKDAYQNSQEVDLQN</sequence>
<accession>A0A382LAN9</accession>
<reference evidence="2" key="1">
    <citation type="submission" date="2018-05" db="EMBL/GenBank/DDBJ databases">
        <authorList>
            <person name="Lanie J.A."/>
            <person name="Ng W.-L."/>
            <person name="Kazmierczak K.M."/>
            <person name="Andrzejewski T.M."/>
            <person name="Davidsen T.M."/>
            <person name="Wayne K.J."/>
            <person name="Tettelin H."/>
            <person name="Glass J.I."/>
            <person name="Rusch D."/>
            <person name="Podicherti R."/>
            <person name="Tsui H.-C.T."/>
            <person name="Winkler M.E."/>
        </authorList>
    </citation>
    <scope>NUCLEOTIDE SEQUENCE</scope>
</reference>
<feature type="non-terminal residue" evidence="2">
    <location>
        <position position="1"/>
    </location>
</feature>
<feature type="non-terminal residue" evidence="2">
    <location>
        <position position="406"/>
    </location>
</feature>
<protein>
    <recommendedName>
        <fullName evidence="1">LPS-assembly protein LptD central domain-containing protein</fullName>
    </recommendedName>
</protein>
<dbReference type="AlphaFoldDB" id="A0A382LAN9"/>
<dbReference type="InterPro" id="IPR045659">
    <property type="entry name" value="LptD_2"/>
</dbReference>
<dbReference type="PANTHER" id="PTHR30189:SF1">
    <property type="entry name" value="LPS-ASSEMBLY PROTEIN LPTD"/>
    <property type="match status" value="1"/>
</dbReference>
<evidence type="ECO:0000259" key="1">
    <source>
        <dbReference type="Pfam" id="PF19838"/>
    </source>
</evidence>
<dbReference type="PANTHER" id="PTHR30189">
    <property type="entry name" value="LPS-ASSEMBLY PROTEIN"/>
    <property type="match status" value="1"/>
</dbReference>
<proteinExistence type="predicted"/>
<dbReference type="InterPro" id="IPR050218">
    <property type="entry name" value="LptD"/>
</dbReference>
<dbReference type="GO" id="GO:0009279">
    <property type="term" value="C:cell outer membrane"/>
    <property type="evidence" value="ECO:0007669"/>
    <property type="project" value="TreeGrafter"/>
</dbReference>
<dbReference type="GO" id="GO:1990351">
    <property type="term" value="C:transporter complex"/>
    <property type="evidence" value="ECO:0007669"/>
    <property type="project" value="TreeGrafter"/>
</dbReference>